<dbReference type="EMBL" id="JABWDY010042410">
    <property type="protein sequence ID" value="KAF5176669.1"/>
    <property type="molecule type" value="Genomic_DNA"/>
</dbReference>
<feature type="non-terminal residue" evidence="1">
    <location>
        <position position="1"/>
    </location>
</feature>
<name>A0A7J6UVU1_THATH</name>
<organism evidence="1 2">
    <name type="scientific">Thalictrum thalictroides</name>
    <name type="common">Rue-anemone</name>
    <name type="synonym">Anemone thalictroides</name>
    <dbReference type="NCBI Taxonomy" id="46969"/>
    <lineage>
        <taxon>Eukaryota</taxon>
        <taxon>Viridiplantae</taxon>
        <taxon>Streptophyta</taxon>
        <taxon>Embryophyta</taxon>
        <taxon>Tracheophyta</taxon>
        <taxon>Spermatophyta</taxon>
        <taxon>Magnoliopsida</taxon>
        <taxon>Ranunculales</taxon>
        <taxon>Ranunculaceae</taxon>
        <taxon>Thalictroideae</taxon>
        <taxon>Thalictrum</taxon>
    </lineage>
</organism>
<dbReference type="AlphaFoldDB" id="A0A7J6UVU1"/>
<accession>A0A7J6UVU1</accession>
<gene>
    <name evidence="1" type="ORF">FRX31_033744</name>
</gene>
<keyword evidence="2" id="KW-1185">Reference proteome</keyword>
<dbReference type="Proteomes" id="UP000554482">
    <property type="component" value="Unassembled WGS sequence"/>
</dbReference>
<comment type="caution">
    <text evidence="1">The sequence shown here is derived from an EMBL/GenBank/DDBJ whole genome shotgun (WGS) entry which is preliminary data.</text>
</comment>
<evidence type="ECO:0000313" key="2">
    <source>
        <dbReference type="Proteomes" id="UP000554482"/>
    </source>
</evidence>
<reference evidence="1 2" key="1">
    <citation type="submission" date="2020-06" db="EMBL/GenBank/DDBJ databases">
        <title>Transcriptomic and genomic resources for Thalictrum thalictroides and T. hernandezii: Facilitating candidate gene discovery in an emerging model plant lineage.</title>
        <authorList>
            <person name="Arias T."/>
            <person name="Riano-Pachon D.M."/>
            <person name="Di Stilio V.S."/>
        </authorList>
    </citation>
    <scope>NUCLEOTIDE SEQUENCE [LARGE SCALE GENOMIC DNA]</scope>
    <source>
        <strain evidence="2">cv. WT478/WT964</strain>
        <tissue evidence="1">Leaves</tissue>
    </source>
</reference>
<sequence>MSSEGDPDNTDLVEKVEEQENKVENLLNLECSLLKQKVGVKWDHEGERGLRNLASAMETYQRMS</sequence>
<protein>
    <submittedName>
        <fullName evidence="1">Uncharacterized protein</fullName>
    </submittedName>
</protein>
<proteinExistence type="predicted"/>
<evidence type="ECO:0000313" key="1">
    <source>
        <dbReference type="EMBL" id="KAF5176669.1"/>
    </source>
</evidence>